<evidence type="ECO:0000313" key="1">
    <source>
        <dbReference type="EMBL" id="KAH1121368.1"/>
    </source>
</evidence>
<comment type="caution">
    <text evidence="1">The sequence shown here is derived from an EMBL/GenBank/DDBJ whole genome shotgun (WGS) entry which is preliminary data.</text>
</comment>
<proteinExistence type="predicted"/>
<dbReference type="Proteomes" id="UP000828251">
    <property type="component" value="Unassembled WGS sequence"/>
</dbReference>
<keyword evidence="2" id="KW-1185">Reference proteome</keyword>
<dbReference type="AlphaFoldDB" id="A0A9D4AI43"/>
<name>A0A9D4AI43_9ROSI</name>
<dbReference type="EMBL" id="JAIQCV010000002">
    <property type="protein sequence ID" value="KAH1121368.1"/>
    <property type="molecule type" value="Genomic_DNA"/>
</dbReference>
<gene>
    <name evidence="1" type="ORF">J1N35_004528</name>
</gene>
<protein>
    <submittedName>
        <fullName evidence="1">Uncharacterized protein</fullName>
    </submittedName>
</protein>
<reference evidence="1 2" key="1">
    <citation type="journal article" date="2021" name="Plant Biotechnol. J.">
        <title>Multi-omics assisted identification of the key and species-specific regulatory components of drought-tolerant mechanisms in Gossypium stocksii.</title>
        <authorList>
            <person name="Yu D."/>
            <person name="Ke L."/>
            <person name="Zhang D."/>
            <person name="Wu Y."/>
            <person name="Sun Y."/>
            <person name="Mei J."/>
            <person name="Sun J."/>
            <person name="Sun Y."/>
        </authorList>
    </citation>
    <scope>NUCLEOTIDE SEQUENCE [LARGE SCALE GENOMIC DNA]</scope>
    <source>
        <strain evidence="2">cv. E1</strain>
        <tissue evidence="1">Leaf</tissue>
    </source>
</reference>
<accession>A0A9D4AI43</accession>
<evidence type="ECO:0000313" key="2">
    <source>
        <dbReference type="Proteomes" id="UP000828251"/>
    </source>
</evidence>
<sequence>MEGPQLTGTTYATLGEILKFWAHMLVWAHTPKLALPMWPTRPGPKPTCPLWFTRPNWPSSCGSHGHTFTFHTVVYRIWPATRPGTRSCGVDSPLFRFSPKLIFFVFSLHTWFVFDGKSTLKRTNPKTTFQHPISVNIDKTQTKLFHKRILTTTINAFAHLSPTNKKPPTFNSLQEHQLILPFP</sequence>
<organism evidence="1 2">
    <name type="scientific">Gossypium stocksii</name>
    <dbReference type="NCBI Taxonomy" id="47602"/>
    <lineage>
        <taxon>Eukaryota</taxon>
        <taxon>Viridiplantae</taxon>
        <taxon>Streptophyta</taxon>
        <taxon>Embryophyta</taxon>
        <taxon>Tracheophyta</taxon>
        <taxon>Spermatophyta</taxon>
        <taxon>Magnoliopsida</taxon>
        <taxon>eudicotyledons</taxon>
        <taxon>Gunneridae</taxon>
        <taxon>Pentapetalae</taxon>
        <taxon>rosids</taxon>
        <taxon>malvids</taxon>
        <taxon>Malvales</taxon>
        <taxon>Malvaceae</taxon>
        <taxon>Malvoideae</taxon>
        <taxon>Gossypium</taxon>
    </lineage>
</organism>